<dbReference type="PANTHER" id="PTHR43155:SF2">
    <property type="entry name" value="CYCLIC DI-GMP PHOSPHODIESTERASE PA4108"/>
    <property type="match status" value="1"/>
</dbReference>
<dbReference type="CDD" id="cd00077">
    <property type="entry name" value="HDc"/>
    <property type="match status" value="1"/>
</dbReference>
<evidence type="ECO:0000256" key="2">
    <source>
        <dbReference type="SAM" id="Phobius"/>
    </source>
</evidence>
<dbReference type="PANTHER" id="PTHR43155">
    <property type="entry name" value="CYCLIC DI-GMP PHOSPHODIESTERASE PA4108-RELATED"/>
    <property type="match status" value="1"/>
</dbReference>
<name>A0A1I3T7Y8_9ACTN</name>
<sequence length="451" mass="48221">MAALRGLPWFAKVYLVAVIGAAFALLGYSVAVSGRLEQLDWSNLLVLALLFLVCESVPTLLNVKQAAVSVSFSAALAAVVLVGPEGAALVGMTAVFSVRPGLPLVKRLFNGAQFAVCGYVAGKIYEWLGGGVGLPTIAGFDDLIVPFAGAAAVFVPLNFILIALVLVLTGQADQVPLRGVAQFMVSYLGYATFGLLIAGLWATVSSISAVLVLLPLFVARWAFGQYNAQQRSYDATIAALCQAVETKDYYTRGHCTRVSLASGMIAHEIGMGSERLRAIRYAGMLHDVGKLGVPTKVLQKDGPLTEEEFAAIQLHPMRGLEIVRGIDFLDEAFAGIMHHHERQDGKGYPMGLAGDEIPEFARIIAVADAFDSMTSDRSYRGARPVEVAMAELRKGAGTQFDPVMVVAFIKAVDRDGWEPPRKVITPPAGAAETTTKDHDDPTMPIQVVSER</sequence>
<evidence type="ECO:0000313" key="4">
    <source>
        <dbReference type="EMBL" id="SFJ67184.1"/>
    </source>
</evidence>
<organism evidence="4 5">
    <name type="scientific">Streptosporangium canum</name>
    <dbReference type="NCBI Taxonomy" id="324952"/>
    <lineage>
        <taxon>Bacteria</taxon>
        <taxon>Bacillati</taxon>
        <taxon>Actinomycetota</taxon>
        <taxon>Actinomycetes</taxon>
        <taxon>Streptosporangiales</taxon>
        <taxon>Streptosporangiaceae</taxon>
        <taxon>Streptosporangium</taxon>
    </lineage>
</organism>
<dbReference type="GeneID" id="96299311"/>
<dbReference type="Pfam" id="PF13487">
    <property type="entry name" value="HD_5"/>
    <property type="match status" value="1"/>
</dbReference>
<feature type="transmembrane region" description="Helical" evidence="2">
    <location>
        <begin position="44"/>
        <end position="61"/>
    </location>
</feature>
<keyword evidence="5" id="KW-1185">Reference proteome</keyword>
<dbReference type="AlphaFoldDB" id="A0A1I3T7Y8"/>
<accession>A0A1I3T7Y8</accession>
<gene>
    <name evidence="4" type="ORF">SAMN05216275_11121</name>
</gene>
<keyword evidence="2" id="KW-0472">Membrane</keyword>
<feature type="domain" description="HD-GYP" evidence="3">
    <location>
        <begin position="229"/>
        <end position="424"/>
    </location>
</feature>
<evidence type="ECO:0000313" key="5">
    <source>
        <dbReference type="Proteomes" id="UP000199111"/>
    </source>
</evidence>
<dbReference type="InterPro" id="IPR037522">
    <property type="entry name" value="HD_GYP_dom"/>
</dbReference>
<evidence type="ECO:0000256" key="1">
    <source>
        <dbReference type="SAM" id="MobiDB-lite"/>
    </source>
</evidence>
<dbReference type="PROSITE" id="PS51832">
    <property type="entry name" value="HD_GYP"/>
    <property type="match status" value="1"/>
</dbReference>
<dbReference type="SMART" id="SM00471">
    <property type="entry name" value="HDc"/>
    <property type="match status" value="1"/>
</dbReference>
<feature type="transmembrane region" description="Helical" evidence="2">
    <location>
        <begin position="73"/>
        <end position="96"/>
    </location>
</feature>
<evidence type="ECO:0000259" key="3">
    <source>
        <dbReference type="PROSITE" id="PS51832"/>
    </source>
</evidence>
<keyword evidence="2" id="KW-0812">Transmembrane</keyword>
<feature type="transmembrane region" description="Helical" evidence="2">
    <location>
        <begin position="108"/>
        <end position="125"/>
    </location>
</feature>
<dbReference type="RefSeq" id="WP_093888103.1">
    <property type="nucleotide sequence ID" value="NZ_FOQY01000011.1"/>
</dbReference>
<dbReference type="InterPro" id="IPR003607">
    <property type="entry name" value="HD/PDEase_dom"/>
</dbReference>
<feature type="region of interest" description="Disordered" evidence="1">
    <location>
        <begin position="420"/>
        <end position="451"/>
    </location>
</feature>
<dbReference type="Proteomes" id="UP000199111">
    <property type="component" value="Unassembled WGS sequence"/>
</dbReference>
<feature type="transmembrane region" description="Helical" evidence="2">
    <location>
        <begin position="180"/>
        <end position="201"/>
    </location>
</feature>
<protein>
    <submittedName>
        <fullName evidence="4">HD domain-containing protein</fullName>
    </submittedName>
</protein>
<dbReference type="Gene3D" id="1.10.3210.10">
    <property type="entry name" value="Hypothetical protein af1432"/>
    <property type="match status" value="1"/>
</dbReference>
<feature type="transmembrane region" description="Helical" evidence="2">
    <location>
        <begin position="145"/>
        <end position="168"/>
    </location>
</feature>
<feature type="transmembrane region" description="Helical" evidence="2">
    <location>
        <begin position="13"/>
        <end position="32"/>
    </location>
</feature>
<feature type="transmembrane region" description="Helical" evidence="2">
    <location>
        <begin position="207"/>
        <end position="223"/>
    </location>
</feature>
<proteinExistence type="predicted"/>
<dbReference type="SUPFAM" id="SSF109604">
    <property type="entry name" value="HD-domain/PDEase-like"/>
    <property type="match status" value="1"/>
</dbReference>
<dbReference type="EMBL" id="FOQY01000011">
    <property type="protein sequence ID" value="SFJ67184.1"/>
    <property type="molecule type" value="Genomic_DNA"/>
</dbReference>
<reference evidence="5" key="1">
    <citation type="submission" date="2016-10" db="EMBL/GenBank/DDBJ databases">
        <authorList>
            <person name="Varghese N."/>
            <person name="Submissions S."/>
        </authorList>
    </citation>
    <scope>NUCLEOTIDE SEQUENCE [LARGE SCALE GENOMIC DNA]</scope>
    <source>
        <strain evidence="5">CGMCC 4.2126</strain>
    </source>
</reference>
<keyword evidence="2" id="KW-1133">Transmembrane helix</keyword>